<evidence type="ECO:0000313" key="2">
    <source>
        <dbReference type="Proteomes" id="UP000830639"/>
    </source>
</evidence>
<accession>A0ABY4JT19</accession>
<name>A0ABY4JT19_9BACI</name>
<sequence>MLQKIRIGKWLIEVDMDRTREFYNKDIEVCNCLYCKNYLDATKFFKPTVIDLFKKLGINPVKPAHLSQFPIEIKSRHLYLGNYYFVGRVLEGELCSNSNFNKMNTIGIENFIFVFSEELDFLPEGFLDPVLQISFEVNIPWILKENPED</sequence>
<protein>
    <submittedName>
        <fullName evidence="1">Uncharacterized protein</fullName>
    </submittedName>
</protein>
<reference evidence="1 2" key="1">
    <citation type="submission" date="2022-04" db="EMBL/GenBank/DDBJ databases">
        <title>Mechanism of arsenic methylation and mitigation arsenic toxicity by Bacillus sp. LH14 from an Arsenic-Contaminated Paddy Soil.</title>
        <authorList>
            <person name="Wang D."/>
        </authorList>
    </citation>
    <scope>NUCLEOTIDE SEQUENCE [LARGE SCALE GENOMIC DNA]</scope>
    <source>
        <strain evidence="1 2">LH14</strain>
    </source>
</reference>
<evidence type="ECO:0000313" key="1">
    <source>
        <dbReference type="EMBL" id="UPM55475.1"/>
    </source>
</evidence>
<gene>
    <name evidence="1" type="ORF">MY490_06435</name>
</gene>
<dbReference type="RefSeq" id="WP_248268486.1">
    <property type="nucleotide sequence ID" value="NZ_CP096034.1"/>
</dbReference>
<dbReference type="Proteomes" id="UP000830639">
    <property type="component" value="Chromosome"/>
</dbReference>
<organism evidence="1 2">
    <name type="scientific">Gottfriedia acidiceleris</name>
    <dbReference type="NCBI Taxonomy" id="371036"/>
    <lineage>
        <taxon>Bacteria</taxon>
        <taxon>Bacillati</taxon>
        <taxon>Bacillota</taxon>
        <taxon>Bacilli</taxon>
        <taxon>Bacillales</taxon>
        <taxon>Bacillaceae</taxon>
        <taxon>Gottfriedia</taxon>
    </lineage>
</organism>
<keyword evidence="2" id="KW-1185">Reference proteome</keyword>
<proteinExistence type="predicted"/>
<dbReference type="EMBL" id="CP096034">
    <property type="protein sequence ID" value="UPM55475.1"/>
    <property type="molecule type" value="Genomic_DNA"/>
</dbReference>